<dbReference type="Proteomes" id="UP001186974">
    <property type="component" value="Unassembled WGS sequence"/>
</dbReference>
<name>A0ACC3DW63_9PEZI</name>
<dbReference type="EMBL" id="JAWDJW010000310">
    <property type="protein sequence ID" value="KAK3081028.1"/>
    <property type="molecule type" value="Genomic_DNA"/>
</dbReference>
<comment type="caution">
    <text evidence="1">The sequence shown here is derived from an EMBL/GenBank/DDBJ whole genome shotgun (WGS) entry which is preliminary data.</text>
</comment>
<feature type="non-terminal residue" evidence="1">
    <location>
        <position position="1"/>
    </location>
</feature>
<keyword evidence="2" id="KW-1185">Reference proteome</keyword>
<accession>A0ACC3DW63</accession>
<evidence type="ECO:0000313" key="2">
    <source>
        <dbReference type="Proteomes" id="UP001186974"/>
    </source>
</evidence>
<organism evidence="1 2">
    <name type="scientific">Coniosporium uncinatum</name>
    <dbReference type="NCBI Taxonomy" id="93489"/>
    <lineage>
        <taxon>Eukaryota</taxon>
        <taxon>Fungi</taxon>
        <taxon>Dikarya</taxon>
        <taxon>Ascomycota</taxon>
        <taxon>Pezizomycotina</taxon>
        <taxon>Dothideomycetes</taxon>
        <taxon>Dothideomycetes incertae sedis</taxon>
        <taxon>Coniosporium</taxon>
    </lineage>
</organism>
<gene>
    <name evidence="1" type="ORF">LTS18_010933</name>
</gene>
<proteinExistence type="predicted"/>
<sequence length="111" mass="12716">HGSNVDICLTSVSTAAFNTTTGEIWSADQPRHLRLEKLKDATLTCGHAGRHDIKVYGYVLADYSFVFRHIINDFNARPVPEDDRIIDCSTFTPNTAHAMVRYEYYGDYDWR</sequence>
<evidence type="ECO:0000313" key="1">
    <source>
        <dbReference type="EMBL" id="KAK3081028.1"/>
    </source>
</evidence>
<reference evidence="1" key="1">
    <citation type="submission" date="2024-09" db="EMBL/GenBank/DDBJ databases">
        <title>Black Yeasts Isolated from many extreme environments.</title>
        <authorList>
            <person name="Coleine C."/>
            <person name="Stajich J.E."/>
            <person name="Selbmann L."/>
        </authorList>
    </citation>
    <scope>NUCLEOTIDE SEQUENCE</scope>
    <source>
        <strain evidence="1">CCFEE 5737</strain>
    </source>
</reference>
<protein>
    <submittedName>
        <fullName evidence="1">Uncharacterized protein</fullName>
    </submittedName>
</protein>